<sequence length="485" mass="55769">MMTDMNIANETHYRFIFTLLLLTALFLSFFQLGSSAFIDYDEATYAQVLHESLQRKDLLSFTKDGEPWFDKPPLLFWMMAASVGIFGETELALRLPSAFFIVLAIILTWLMGLRLFRDPTVALGAAFILLTTTIFIFSGRQVRMDIPVTTAILFTFYAFIRGVHQPAWYIGVGMGIAVGVLLKSVIGLLAIPLFFIHSLIYQRWDWLLSRYFWFGILLMTAILLPWLIQQHILYGESFWNHLISNIVGRYANPVIGTQIPFYYTKHLIKFVEPWTAVFVIVLIAFLLTGWRNFFRRKAQLTTLSIALFMLFLFGSSASKLFFYIAPLFPFMALFIVSTGIPLIRKAKLRWPYMTVITVSALVITAFTATVIQIFFPTEHGTMLLPMGSSLTRSAEEEKIIGELIKSEAIPVYIFSWPSHETINYYRNPQKPIIVTEKTMLKKPCFLVVSQYALENKFFQLNDPSSRNTQTLFEGLFLTLYRVETI</sequence>
<evidence type="ECO:0000256" key="2">
    <source>
        <dbReference type="ARBA" id="ARBA00022475"/>
    </source>
</evidence>
<evidence type="ECO:0000256" key="4">
    <source>
        <dbReference type="ARBA" id="ARBA00022679"/>
    </source>
</evidence>
<protein>
    <recommendedName>
        <fullName evidence="9">Glycosyltransferase RgtA/B/C/D-like domain-containing protein</fullName>
    </recommendedName>
</protein>
<keyword evidence="6 8" id="KW-1133">Transmembrane helix</keyword>
<feature type="transmembrane region" description="Helical" evidence="8">
    <location>
        <begin position="122"/>
        <end position="139"/>
    </location>
</feature>
<feature type="transmembrane region" description="Helical" evidence="8">
    <location>
        <begin position="98"/>
        <end position="116"/>
    </location>
</feature>
<feature type="transmembrane region" description="Helical" evidence="8">
    <location>
        <begin position="323"/>
        <end position="343"/>
    </location>
</feature>
<feature type="transmembrane region" description="Helical" evidence="8">
    <location>
        <begin position="169"/>
        <end position="196"/>
    </location>
</feature>
<dbReference type="InterPro" id="IPR038731">
    <property type="entry name" value="RgtA/B/C-like"/>
</dbReference>
<gene>
    <name evidence="10" type="ORF">A2W54_03945</name>
</gene>
<keyword evidence="4" id="KW-0808">Transferase</keyword>
<evidence type="ECO:0000313" key="11">
    <source>
        <dbReference type="Proteomes" id="UP000178425"/>
    </source>
</evidence>
<dbReference type="AlphaFoldDB" id="A0A1F5WTI8"/>
<evidence type="ECO:0000256" key="1">
    <source>
        <dbReference type="ARBA" id="ARBA00004651"/>
    </source>
</evidence>
<feature type="transmembrane region" description="Helical" evidence="8">
    <location>
        <begin position="208"/>
        <end position="228"/>
    </location>
</feature>
<evidence type="ECO:0000256" key="7">
    <source>
        <dbReference type="ARBA" id="ARBA00023136"/>
    </source>
</evidence>
<keyword evidence="5 8" id="KW-0812">Transmembrane</keyword>
<feature type="transmembrane region" description="Helical" evidence="8">
    <location>
        <begin position="146"/>
        <end position="163"/>
    </location>
</feature>
<dbReference type="Proteomes" id="UP000178425">
    <property type="component" value="Unassembled WGS sequence"/>
</dbReference>
<accession>A0A1F5WTI8</accession>
<name>A0A1F5WTI8_9BACT</name>
<evidence type="ECO:0000256" key="5">
    <source>
        <dbReference type="ARBA" id="ARBA00022692"/>
    </source>
</evidence>
<organism evidence="10 11">
    <name type="scientific">Candidatus Giovannonibacteria bacterium RIFCSPHIGHO2_02_43_13</name>
    <dbReference type="NCBI Taxonomy" id="1798330"/>
    <lineage>
        <taxon>Bacteria</taxon>
        <taxon>Candidatus Giovannoniibacteriota</taxon>
    </lineage>
</organism>
<dbReference type="GO" id="GO:0005886">
    <property type="term" value="C:plasma membrane"/>
    <property type="evidence" value="ECO:0007669"/>
    <property type="project" value="UniProtKB-SubCell"/>
</dbReference>
<evidence type="ECO:0000256" key="3">
    <source>
        <dbReference type="ARBA" id="ARBA00022676"/>
    </source>
</evidence>
<evidence type="ECO:0000256" key="8">
    <source>
        <dbReference type="SAM" id="Phobius"/>
    </source>
</evidence>
<dbReference type="GO" id="GO:0009103">
    <property type="term" value="P:lipopolysaccharide biosynthetic process"/>
    <property type="evidence" value="ECO:0007669"/>
    <property type="project" value="UniProtKB-ARBA"/>
</dbReference>
<feature type="transmembrane region" description="Helical" evidence="8">
    <location>
        <begin position="355"/>
        <end position="375"/>
    </location>
</feature>
<keyword evidence="7 8" id="KW-0472">Membrane</keyword>
<reference evidence="10 11" key="1">
    <citation type="journal article" date="2016" name="Nat. Commun.">
        <title>Thousands of microbial genomes shed light on interconnected biogeochemical processes in an aquifer system.</title>
        <authorList>
            <person name="Anantharaman K."/>
            <person name="Brown C.T."/>
            <person name="Hug L.A."/>
            <person name="Sharon I."/>
            <person name="Castelle C.J."/>
            <person name="Probst A.J."/>
            <person name="Thomas B.C."/>
            <person name="Singh A."/>
            <person name="Wilkins M.J."/>
            <person name="Karaoz U."/>
            <person name="Brodie E.L."/>
            <person name="Williams K.H."/>
            <person name="Hubbard S.S."/>
            <person name="Banfield J.F."/>
        </authorList>
    </citation>
    <scope>NUCLEOTIDE SEQUENCE [LARGE SCALE GENOMIC DNA]</scope>
</reference>
<dbReference type="PANTHER" id="PTHR33908">
    <property type="entry name" value="MANNOSYLTRANSFERASE YKCB-RELATED"/>
    <property type="match status" value="1"/>
</dbReference>
<evidence type="ECO:0000259" key="9">
    <source>
        <dbReference type="Pfam" id="PF13231"/>
    </source>
</evidence>
<evidence type="ECO:0000313" key="10">
    <source>
        <dbReference type="EMBL" id="OGF78957.1"/>
    </source>
</evidence>
<feature type="transmembrane region" description="Helical" evidence="8">
    <location>
        <begin position="300"/>
        <end position="317"/>
    </location>
</feature>
<dbReference type="PANTHER" id="PTHR33908:SF11">
    <property type="entry name" value="MEMBRANE PROTEIN"/>
    <property type="match status" value="1"/>
</dbReference>
<dbReference type="Pfam" id="PF13231">
    <property type="entry name" value="PMT_2"/>
    <property type="match status" value="1"/>
</dbReference>
<proteinExistence type="predicted"/>
<dbReference type="InterPro" id="IPR050297">
    <property type="entry name" value="LipidA_mod_glycosyltrf_83"/>
</dbReference>
<dbReference type="EMBL" id="MFHI01000014">
    <property type="protein sequence ID" value="OGF78957.1"/>
    <property type="molecule type" value="Genomic_DNA"/>
</dbReference>
<keyword evidence="3" id="KW-0328">Glycosyltransferase</keyword>
<feature type="domain" description="Glycosyltransferase RgtA/B/C/D-like" evidence="9">
    <location>
        <begin position="70"/>
        <end position="228"/>
    </location>
</feature>
<keyword evidence="2" id="KW-1003">Cell membrane</keyword>
<comment type="subcellular location">
    <subcellularLocation>
        <location evidence="1">Cell membrane</location>
        <topology evidence="1">Multi-pass membrane protein</topology>
    </subcellularLocation>
</comment>
<comment type="caution">
    <text evidence="10">The sequence shown here is derived from an EMBL/GenBank/DDBJ whole genome shotgun (WGS) entry which is preliminary data.</text>
</comment>
<evidence type="ECO:0000256" key="6">
    <source>
        <dbReference type="ARBA" id="ARBA00022989"/>
    </source>
</evidence>
<feature type="transmembrane region" description="Helical" evidence="8">
    <location>
        <begin position="274"/>
        <end position="293"/>
    </location>
</feature>
<dbReference type="GO" id="GO:0016763">
    <property type="term" value="F:pentosyltransferase activity"/>
    <property type="evidence" value="ECO:0007669"/>
    <property type="project" value="TreeGrafter"/>
</dbReference>